<organism evidence="1">
    <name type="scientific">Arundo donax</name>
    <name type="common">Giant reed</name>
    <name type="synonym">Donax arundinaceus</name>
    <dbReference type="NCBI Taxonomy" id="35708"/>
    <lineage>
        <taxon>Eukaryota</taxon>
        <taxon>Viridiplantae</taxon>
        <taxon>Streptophyta</taxon>
        <taxon>Embryophyta</taxon>
        <taxon>Tracheophyta</taxon>
        <taxon>Spermatophyta</taxon>
        <taxon>Magnoliopsida</taxon>
        <taxon>Liliopsida</taxon>
        <taxon>Poales</taxon>
        <taxon>Poaceae</taxon>
        <taxon>PACMAD clade</taxon>
        <taxon>Arundinoideae</taxon>
        <taxon>Arundineae</taxon>
        <taxon>Arundo</taxon>
    </lineage>
</organism>
<name>A0A0A9BLN4_ARUDO</name>
<reference evidence="1" key="2">
    <citation type="journal article" date="2015" name="Data Brief">
        <title>Shoot transcriptome of the giant reed, Arundo donax.</title>
        <authorList>
            <person name="Barrero R.A."/>
            <person name="Guerrero F.D."/>
            <person name="Moolhuijzen P."/>
            <person name="Goolsby J.A."/>
            <person name="Tidwell J."/>
            <person name="Bellgard S.E."/>
            <person name="Bellgard M.I."/>
        </authorList>
    </citation>
    <scope>NUCLEOTIDE SEQUENCE</scope>
    <source>
        <tissue evidence="1">Shoot tissue taken approximately 20 cm above the soil surface</tissue>
    </source>
</reference>
<dbReference type="AlphaFoldDB" id="A0A0A9BLN4"/>
<accession>A0A0A9BLN4</accession>
<protein>
    <submittedName>
        <fullName evidence="1">Uncharacterized protein</fullName>
    </submittedName>
</protein>
<evidence type="ECO:0000313" key="1">
    <source>
        <dbReference type="EMBL" id="JAD60162.1"/>
    </source>
</evidence>
<proteinExistence type="predicted"/>
<sequence>MEREKKITKGRKYLGASSS</sequence>
<reference evidence="1" key="1">
    <citation type="submission" date="2014-09" db="EMBL/GenBank/DDBJ databases">
        <authorList>
            <person name="Magalhaes I.L.F."/>
            <person name="Oliveira U."/>
            <person name="Santos F.R."/>
            <person name="Vidigal T.H.D.A."/>
            <person name="Brescovit A.D."/>
            <person name="Santos A.J."/>
        </authorList>
    </citation>
    <scope>NUCLEOTIDE SEQUENCE</scope>
    <source>
        <tissue evidence="1">Shoot tissue taken approximately 20 cm above the soil surface</tissue>
    </source>
</reference>
<dbReference type="EMBL" id="GBRH01237733">
    <property type="protein sequence ID" value="JAD60162.1"/>
    <property type="molecule type" value="Transcribed_RNA"/>
</dbReference>